<comment type="caution">
    <text evidence="10">The sequence shown here is derived from an EMBL/GenBank/DDBJ whole genome shotgun (WGS) entry which is preliminary data.</text>
</comment>
<protein>
    <recommendedName>
        <fullName evidence="12">Glycosyltransferase RgtA/B/C/D-like domain-containing protein</fullName>
    </recommendedName>
</protein>
<dbReference type="PANTHER" id="PTHR12989">
    <property type="entry name" value="ALPHA-1,2-GLUCOSYLTRANSFERASE ALG10"/>
    <property type="match status" value="1"/>
</dbReference>
<evidence type="ECO:0000256" key="9">
    <source>
        <dbReference type="SAM" id="Phobius"/>
    </source>
</evidence>
<keyword evidence="6" id="KW-0256">Endoplasmic reticulum</keyword>
<evidence type="ECO:0000256" key="7">
    <source>
        <dbReference type="ARBA" id="ARBA00022989"/>
    </source>
</evidence>
<evidence type="ECO:0000256" key="1">
    <source>
        <dbReference type="ARBA" id="ARBA00004477"/>
    </source>
</evidence>
<evidence type="ECO:0000256" key="4">
    <source>
        <dbReference type="ARBA" id="ARBA00022679"/>
    </source>
</evidence>
<dbReference type="OrthoDB" id="5951323at2"/>
<feature type="transmembrane region" description="Helical" evidence="9">
    <location>
        <begin position="318"/>
        <end position="337"/>
    </location>
</feature>
<keyword evidence="3" id="KW-0328">Glycosyltransferase</keyword>
<feature type="transmembrane region" description="Helical" evidence="9">
    <location>
        <begin position="384"/>
        <end position="401"/>
    </location>
</feature>
<keyword evidence="11" id="KW-1185">Reference proteome</keyword>
<dbReference type="AlphaFoldDB" id="A0A3S0RTI0"/>
<dbReference type="GO" id="GO:0006488">
    <property type="term" value="P:dolichol-linked oligosaccharide biosynthetic process"/>
    <property type="evidence" value="ECO:0007669"/>
    <property type="project" value="InterPro"/>
</dbReference>
<dbReference type="InterPro" id="IPR016900">
    <property type="entry name" value="Alg10"/>
</dbReference>
<gene>
    <name evidence="10" type="ORF">EKH79_09340</name>
</gene>
<evidence type="ECO:0000256" key="5">
    <source>
        <dbReference type="ARBA" id="ARBA00022692"/>
    </source>
</evidence>
<evidence type="ECO:0000256" key="3">
    <source>
        <dbReference type="ARBA" id="ARBA00022676"/>
    </source>
</evidence>
<keyword evidence="5 9" id="KW-0812">Transmembrane</keyword>
<feature type="transmembrane region" description="Helical" evidence="9">
    <location>
        <begin position="54"/>
        <end position="73"/>
    </location>
</feature>
<feature type="transmembrane region" description="Helical" evidence="9">
    <location>
        <begin position="244"/>
        <end position="263"/>
    </location>
</feature>
<dbReference type="Pfam" id="PF04922">
    <property type="entry name" value="DIE2_ALG10"/>
    <property type="match status" value="1"/>
</dbReference>
<proteinExistence type="predicted"/>
<keyword evidence="4" id="KW-0808">Transferase</keyword>
<sequence>MQTSRSLWRNAFAGLICVAAWLFALIYAHAMHPQVADEAVHIPQIQDFLSGHLAMSAGLAMLPGYHLLVAGIMKALTLHSIMSMRVISAVFGLASGVTFYCIRRSLGDASAFVYASQFFLFPLLFPYYFLVYTDILSLALILAALLSALKQRHVIAAVILLASIGVRQNNVIWAAFLPLFVLWPDINKQSFKQIALSKSTWRILLPYALPVIAFFAYWAWHGSISASSKVAYENPELSLHPGNVYFFLFLFLAFFPFQAWTGVRKMFLVIRSKPWLALLFIGAAASIKLRGSPDNYAFADYFLRNAVIAFVHGGWPRYVFGLLVVLGFCSIAFTRFLLHQSWLLYLVCAFYLCSYWLIENRYTMIPFALWMVLRKVENDTAERWTMIGWFIISQFFVWGIMSHRFML</sequence>
<accession>A0A3S0RTI0</accession>
<dbReference type="GO" id="GO:0106073">
    <property type="term" value="F:dolichyl pyrophosphate Glc2Man9GlcNAc2 alpha-1,2-glucosyltransferase activity"/>
    <property type="evidence" value="ECO:0007669"/>
    <property type="project" value="InterPro"/>
</dbReference>
<comment type="pathway">
    <text evidence="2">Protein modification; protein glycosylation.</text>
</comment>
<feature type="transmembrane region" description="Helical" evidence="9">
    <location>
        <begin position="85"/>
        <end position="106"/>
    </location>
</feature>
<dbReference type="Proteomes" id="UP000267077">
    <property type="component" value="Unassembled WGS sequence"/>
</dbReference>
<organism evidence="10 11">
    <name type="scientific">Dyella dinghuensis</name>
    <dbReference type="NCBI Taxonomy" id="1920169"/>
    <lineage>
        <taxon>Bacteria</taxon>
        <taxon>Pseudomonadati</taxon>
        <taxon>Pseudomonadota</taxon>
        <taxon>Gammaproteobacteria</taxon>
        <taxon>Lysobacterales</taxon>
        <taxon>Rhodanobacteraceae</taxon>
        <taxon>Dyella</taxon>
    </lineage>
</organism>
<evidence type="ECO:0000256" key="8">
    <source>
        <dbReference type="ARBA" id="ARBA00023136"/>
    </source>
</evidence>
<dbReference type="PANTHER" id="PTHR12989:SF10">
    <property type="entry name" value="DOL-P-GLC:GLC(2)MAN(9)GLCNAC(2)-PP-DOL ALPHA-1,2-GLUCOSYLTRANSFERASE-RELATED"/>
    <property type="match status" value="1"/>
</dbReference>
<keyword evidence="8 9" id="KW-0472">Membrane</keyword>
<dbReference type="RefSeq" id="WP_126673519.1">
    <property type="nucleotide sequence ID" value="NZ_RYZR01000005.1"/>
</dbReference>
<feature type="transmembrane region" description="Helical" evidence="9">
    <location>
        <begin position="199"/>
        <end position="220"/>
    </location>
</feature>
<evidence type="ECO:0000313" key="11">
    <source>
        <dbReference type="Proteomes" id="UP000267077"/>
    </source>
</evidence>
<reference evidence="10 11" key="1">
    <citation type="submission" date="2018-12" db="EMBL/GenBank/DDBJ databases">
        <title>Dyella dinghuensis sp. nov. DHOA06 and Dyella choica sp. nov. 4M-K27, isolated from forest soil.</title>
        <authorList>
            <person name="Qiu L.-H."/>
            <person name="Gao Z.-H."/>
        </authorList>
    </citation>
    <scope>NUCLEOTIDE SEQUENCE [LARGE SCALE GENOMIC DNA]</scope>
    <source>
        <strain evidence="10 11">DHOA06</strain>
    </source>
</reference>
<name>A0A3S0RTI0_9GAMM</name>
<feature type="transmembrane region" description="Helical" evidence="9">
    <location>
        <begin position="275"/>
        <end position="291"/>
    </location>
</feature>
<evidence type="ECO:0000313" key="10">
    <source>
        <dbReference type="EMBL" id="RUL64240.1"/>
    </source>
</evidence>
<dbReference type="EMBL" id="RYZR01000005">
    <property type="protein sequence ID" value="RUL64240.1"/>
    <property type="molecule type" value="Genomic_DNA"/>
</dbReference>
<keyword evidence="7 9" id="KW-1133">Transmembrane helix</keyword>
<comment type="subcellular location">
    <subcellularLocation>
        <location evidence="1">Endoplasmic reticulum membrane</location>
        <topology evidence="1">Multi-pass membrane protein</topology>
    </subcellularLocation>
</comment>
<evidence type="ECO:0008006" key="12">
    <source>
        <dbReference type="Google" id="ProtNLM"/>
    </source>
</evidence>
<feature type="transmembrane region" description="Helical" evidence="9">
    <location>
        <begin position="138"/>
        <end position="164"/>
    </location>
</feature>
<evidence type="ECO:0000256" key="2">
    <source>
        <dbReference type="ARBA" id="ARBA00004922"/>
    </source>
</evidence>
<feature type="transmembrane region" description="Helical" evidence="9">
    <location>
        <begin position="342"/>
        <end position="358"/>
    </location>
</feature>
<evidence type="ECO:0000256" key="6">
    <source>
        <dbReference type="ARBA" id="ARBA00022824"/>
    </source>
</evidence>